<dbReference type="EMBL" id="LJYG01000112">
    <property type="protein sequence ID" value="KRQ00892.1"/>
    <property type="molecule type" value="Genomic_DNA"/>
</dbReference>
<dbReference type="HAMAP" id="MF_01522">
    <property type="entry name" value="Kup"/>
    <property type="match status" value="1"/>
</dbReference>
<evidence type="ECO:0000259" key="14">
    <source>
        <dbReference type="Pfam" id="PF02705"/>
    </source>
</evidence>
<feature type="transmembrane region" description="Helical" evidence="13">
    <location>
        <begin position="414"/>
        <end position="437"/>
    </location>
</feature>
<dbReference type="OrthoDB" id="9805577at2"/>
<dbReference type="STRING" id="989370.AOQ71_38430"/>
<feature type="transmembrane region" description="Helical" evidence="13">
    <location>
        <begin position="220"/>
        <end position="244"/>
    </location>
</feature>
<keyword evidence="9 13" id="KW-0630">Potassium</keyword>
<dbReference type="GO" id="GO:0005886">
    <property type="term" value="C:plasma membrane"/>
    <property type="evidence" value="ECO:0007669"/>
    <property type="project" value="UniProtKB-SubCell"/>
</dbReference>
<dbReference type="InterPro" id="IPR023051">
    <property type="entry name" value="Kup"/>
</dbReference>
<dbReference type="InterPro" id="IPR053951">
    <property type="entry name" value="K_trans_N"/>
</dbReference>
<keyword evidence="7 13" id="KW-0812">Transmembrane</keyword>
<dbReference type="Pfam" id="PF02705">
    <property type="entry name" value="K_trans"/>
    <property type="match status" value="1"/>
</dbReference>
<feature type="transmembrane region" description="Helical" evidence="13">
    <location>
        <begin position="154"/>
        <end position="175"/>
    </location>
</feature>
<evidence type="ECO:0000256" key="11">
    <source>
        <dbReference type="ARBA" id="ARBA00023065"/>
    </source>
</evidence>
<comment type="subcellular location">
    <subcellularLocation>
        <location evidence="13">Cell membrane</location>
        <topology evidence="13">Multi-pass membrane protein</topology>
    </subcellularLocation>
    <subcellularLocation>
        <location evidence="1">Membrane</location>
        <topology evidence="1">Multi-pass membrane protein</topology>
    </subcellularLocation>
</comment>
<comment type="caution">
    <text evidence="16">The sequence shown here is derived from an EMBL/GenBank/DDBJ whole genome shotgun (WGS) entry which is preliminary data.</text>
</comment>
<evidence type="ECO:0000256" key="1">
    <source>
        <dbReference type="ARBA" id="ARBA00004141"/>
    </source>
</evidence>
<keyword evidence="6 13" id="KW-0633">Potassium transport</keyword>
<dbReference type="AlphaFoldDB" id="A0A0R3CZV9"/>
<evidence type="ECO:0000259" key="15">
    <source>
        <dbReference type="Pfam" id="PF22776"/>
    </source>
</evidence>
<feature type="transmembrane region" description="Helical" evidence="13">
    <location>
        <begin position="443"/>
        <end position="460"/>
    </location>
</feature>
<evidence type="ECO:0000256" key="13">
    <source>
        <dbReference type="HAMAP-Rule" id="MF_01522"/>
    </source>
</evidence>
<protein>
    <recommendedName>
        <fullName evidence="13">Probable potassium transport system protein Kup</fullName>
    </recommendedName>
</protein>
<comment type="similarity">
    <text evidence="2 13">Belongs to the HAK/KUP transporter (TC 2.A.72) family.</text>
</comment>
<sequence>MTSDVAVPAPATAAANGRGDAHTTVGFGALTLGSIGVVYGDIGTSPLYAFREAVMAASGAEGAPTTVAVLGVVSLILWALVVVVTLKYVVILLRADNNGEGGTLALMALAQRAVGTGGATIVLLGIISGALFYGDAVITPAVSVLSAIEGMKDVTLTFEPYIVPLTVLILVVLFAVQSRGTARVAAFFGPVMCVWFAVIAIAAIGPIIRQPQVLLALNPFYAVSFMLHHGIIGFVTLGAVFLAVTGAEALYADLGHFGKRPIQTAWLFVVLPSLALNYLGQGALVLGDPAAIESPFFQLFPQGWVRGGMVVLATAATVIASQAVITGAYSLTRQAIQLGLLPRFEIRHTSEAHSGQIFIPRINQLLLVAVILMVLLFRSSSALASAYGIAVTGTMVVTGLMGFVVIWKAWKWSALGAAALIAPFLFLDLTFLAANLLKVFEGGWVPLALGSLMILLMYTWRRGSRLLFEKSRKLEFPLADLVAMLEKRPPQRVPGTAVFLTSDPLSAPTALMHSLKHYKVLHEKNVILTIETAQTPRIDPAERVRLEQISPTFSKVRLKFGFMESPNVPKALAIARKLGWQFDIMSTSFFLSRRALKPAAHSGMPRWQDRLFISLSRSANDATDYFQIPSGRVVEVGTQVTI</sequence>
<dbReference type="InterPro" id="IPR053952">
    <property type="entry name" value="K_trans_C"/>
</dbReference>
<dbReference type="PANTHER" id="PTHR30540">
    <property type="entry name" value="OSMOTIC STRESS POTASSIUM TRANSPORTER"/>
    <property type="match status" value="1"/>
</dbReference>
<feature type="domain" description="K+ potassium transporter C-terminal" evidence="15">
    <location>
        <begin position="494"/>
        <end position="642"/>
    </location>
</feature>
<evidence type="ECO:0000313" key="16">
    <source>
        <dbReference type="EMBL" id="KRQ00892.1"/>
    </source>
</evidence>
<feature type="transmembrane region" description="Helical" evidence="13">
    <location>
        <begin position="362"/>
        <end position="380"/>
    </location>
</feature>
<evidence type="ECO:0000256" key="2">
    <source>
        <dbReference type="ARBA" id="ARBA00007019"/>
    </source>
</evidence>
<evidence type="ECO:0000256" key="4">
    <source>
        <dbReference type="ARBA" id="ARBA00022475"/>
    </source>
</evidence>
<keyword evidence="12 13" id="KW-0472">Membrane</keyword>
<feature type="transmembrane region" description="Helical" evidence="13">
    <location>
        <begin position="265"/>
        <end position="287"/>
    </location>
</feature>
<name>A0A0R3CZV9_9BRAD</name>
<feature type="transmembrane region" description="Helical" evidence="13">
    <location>
        <begin position="67"/>
        <end position="93"/>
    </location>
</feature>
<dbReference type="GO" id="GO:0015293">
    <property type="term" value="F:symporter activity"/>
    <property type="evidence" value="ECO:0007669"/>
    <property type="project" value="UniProtKB-UniRule"/>
</dbReference>
<feature type="domain" description="K+ potassium transporter integral membrane" evidence="14">
    <location>
        <begin position="31"/>
        <end position="482"/>
    </location>
</feature>
<dbReference type="GO" id="GO:0015079">
    <property type="term" value="F:potassium ion transmembrane transporter activity"/>
    <property type="evidence" value="ECO:0007669"/>
    <property type="project" value="UniProtKB-UniRule"/>
</dbReference>
<evidence type="ECO:0000256" key="5">
    <source>
        <dbReference type="ARBA" id="ARBA00022519"/>
    </source>
</evidence>
<comment type="function">
    <text evidence="13">Transport of potassium into the cell. Likely operates as a K(+):H(+) symporter.</text>
</comment>
<evidence type="ECO:0000256" key="8">
    <source>
        <dbReference type="ARBA" id="ARBA00022847"/>
    </source>
</evidence>
<evidence type="ECO:0000256" key="3">
    <source>
        <dbReference type="ARBA" id="ARBA00022448"/>
    </source>
</evidence>
<keyword evidence="10 13" id="KW-1133">Transmembrane helix</keyword>
<reference evidence="16 17" key="1">
    <citation type="submission" date="2015-09" db="EMBL/GenBank/DDBJ databases">
        <title>Draft Genome Sequence of Bradyrhizobium manausense Strain BR 3351T, a Novel Symbiotic Nitrogen-Fixing Alphaproteobacterium Isolated from Brazilian Amazon Rain Forest.</title>
        <authorList>
            <person name="De Araujo J.L."/>
            <person name="Zilli J.E."/>
        </authorList>
    </citation>
    <scope>NUCLEOTIDE SEQUENCE [LARGE SCALE GENOMIC DNA]</scope>
    <source>
        <strain evidence="16 17">BR3351</strain>
    </source>
</reference>
<feature type="transmembrane region" description="Helical" evidence="13">
    <location>
        <begin position="187"/>
        <end position="208"/>
    </location>
</feature>
<feature type="transmembrane region" description="Helical" evidence="13">
    <location>
        <begin position="113"/>
        <end position="134"/>
    </location>
</feature>
<evidence type="ECO:0000256" key="7">
    <source>
        <dbReference type="ARBA" id="ARBA00022692"/>
    </source>
</evidence>
<feature type="transmembrane region" description="Helical" evidence="13">
    <location>
        <begin position="386"/>
        <end position="407"/>
    </location>
</feature>
<dbReference type="Proteomes" id="UP000051936">
    <property type="component" value="Unassembled WGS sequence"/>
</dbReference>
<accession>A0A0R3CZV9</accession>
<keyword evidence="17" id="KW-1185">Reference proteome</keyword>
<dbReference type="InterPro" id="IPR003855">
    <property type="entry name" value="K+_transporter"/>
</dbReference>
<keyword evidence="5" id="KW-0997">Cell inner membrane</keyword>
<dbReference type="RefSeq" id="WP_057758397.1">
    <property type="nucleotide sequence ID" value="NZ_LJYG01000112.1"/>
</dbReference>
<evidence type="ECO:0000256" key="10">
    <source>
        <dbReference type="ARBA" id="ARBA00022989"/>
    </source>
</evidence>
<feature type="transmembrane region" description="Helical" evidence="13">
    <location>
        <begin position="307"/>
        <end position="331"/>
    </location>
</feature>
<proteinExistence type="inferred from homology"/>
<organism evidence="16 17">
    <name type="scientific">Bradyrhizobium manausense</name>
    <dbReference type="NCBI Taxonomy" id="989370"/>
    <lineage>
        <taxon>Bacteria</taxon>
        <taxon>Pseudomonadati</taxon>
        <taxon>Pseudomonadota</taxon>
        <taxon>Alphaproteobacteria</taxon>
        <taxon>Hyphomicrobiales</taxon>
        <taxon>Nitrobacteraceae</taxon>
        <taxon>Bradyrhizobium</taxon>
    </lineage>
</organism>
<gene>
    <name evidence="16" type="primary">trkD</name>
    <name evidence="13" type="synonym">kup</name>
    <name evidence="16" type="ORF">AOQ71_38430</name>
</gene>
<evidence type="ECO:0000256" key="12">
    <source>
        <dbReference type="ARBA" id="ARBA00023136"/>
    </source>
</evidence>
<dbReference type="PANTHER" id="PTHR30540:SF79">
    <property type="entry name" value="LOW AFFINITY POTASSIUM TRANSPORT SYSTEM PROTEIN KUP"/>
    <property type="match status" value="1"/>
</dbReference>
<comment type="catalytic activity">
    <reaction evidence="13">
        <text>K(+)(in) + H(+)(in) = K(+)(out) + H(+)(out)</text>
        <dbReference type="Rhea" id="RHEA:28490"/>
        <dbReference type="ChEBI" id="CHEBI:15378"/>
        <dbReference type="ChEBI" id="CHEBI:29103"/>
    </reaction>
</comment>
<evidence type="ECO:0000313" key="17">
    <source>
        <dbReference type="Proteomes" id="UP000051936"/>
    </source>
</evidence>
<keyword evidence="4 13" id="KW-1003">Cell membrane</keyword>
<keyword evidence="11 13" id="KW-0406">Ion transport</keyword>
<keyword evidence="3 13" id="KW-0813">Transport</keyword>
<dbReference type="Pfam" id="PF22776">
    <property type="entry name" value="K_trans_C"/>
    <property type="match status" value="1"/>
</dbReference>
<evidence type="ECO:0000256" key="9">
    <source>
        <dbReference type="ARBA" id="ARBA00022958"/>
    </source>
</evidence>
<evidence type="ECO:0000256" key="6">
    <source>
        <dbReference type="ARBA" id="ARBA00022538"/>
    </source>
</evidence>
<keyword evidence="8 13" id="KW-0769">Symport</keyword>